<sequence>MHAVIFLSFWAEVHYNSIYPEGECPSFRTKKKKKKWLQFLIVCMSRNNLLLFQ</sequence>
<dbReference type="EMBL" id="JBJXBP010000005">
    <property type="protein sequence ID" value="KAL3828478.1"/>
    <property type="molecule type" value="Genomic_DNA"/>
</dbReference>
<name>A0ABD3SW87_9LAMI</name>
<keyword evidence="2" id="KW-1185">Reference proteome</keyword>
<evidence type="ECO:0000313" key="2">
    <source>
        <dbReference type="Proteomes" id="UP001634393"/>
    </source>
</evidence>
<accession>A0ABD3SW87</accession>
<comment type="caution">
    <text evidence="1">The sequence shown here is derived from an EMBL/GenBank/DDBJ whole genome shotgun (WGS) entry which is preliminary data.</text>
</comment>
<gene>
    <name evidence="1" type="ORF">ACJIZ3_017280</name>
</gene>
<dbReference type="AlphaFoldDB" id="A0ABD3SW87"/>
<dbReference type="Proteomes" id="UP001634393">
    <property type="component" value="Unassembled WGS sequence"/>
</dbReference>
<reference evidence="1 2" key="1">
    <citation type="submission" date="2024-12" db="EMBL/GenBank/DDBJ databases">
        <title>The unique morphological basis and parallel evolutionary history of personate flowers in Penstemon.</title>
        <authorList>
            <person name="Depatie T.H."/>
            <person name="Wessinger C.A."/>
        </authorList>
    </citation>
    <scope>NUCLEOTIDE SEQUENCE [LARGE SCALE GENOMIC DNA]</scope>
    <source>
        <strain evidence="1">WTNN_2</strain>
        <tissue evidence="1">Leaf</tissue>
    </source>
</reference>
<evidence type="ECO:0000313" key="1">
    <source>
        <dbReference type="EMBL" id="KAL3828478.1"/>
    </source>
</evidence>
<protein>
    <submittedName>
        <fullName evidence="1">Uncharacterized protein</fullName>
    </submittedName>
</protein>
<organism evidence="1 2">
    <name type="scientific">Penstemon smallii</name>
    <dbReference type="NCBI Taxonomy" id="265156"/>
    <lineage>
        <taxon>Eukaryota</taxon>
        <taxon>Viridiplantae</taxon>
        <taxon>Streptophyta</taxon>
        <taxon>Embryophyta</taxon>
        <taxon>Tracheophyta</taxon>
        <taxon>Spermatophyta</taxon>
        <taxon>Magnoliopsida</taxon>
        <taxon>eudicotyledons</taxon>
        <taxon>Gunneridae</taxon>
        <taxon>Pentapetalae</taxon>
        <taxon>asterids</taxon>
        <taxon>lamiids</taxon>
        <taxon>Lamiales</taxon>
        <taxon>Plantaginaceae</taxon>
        <taxon>Cheloneae</taxon>
        <taxon>Penstemon</taxon>
    </lineage>
</organism>
<proteinExistence type="predicted"/>